<evidence type="ECO:0000313" key="4">
    <source>
        <dbReference type="Proteomes" id="UP001199469"/>
    </source>
</evidence>
<dbReference type="EMBL" id="JAJNDB010000001">
    <property type="protein sequence ID" value="MCD2192012.1"/>
    <property type="molecule type" value="Genomic_DNA"/>
</dbReference>
<dbReference type="Proteomes" id="UP001199469">
    <property type="component" value="Unassembled WGS sequence"/>
</dbReference>
<accession>A0ABS8P173</accession>
<name>A0ABS8P173_9PSEU</name>
<keyword evidence="4" id="KW-1185">Reference proteome</keyword>
<comment type="caution">
    <text evidence="3">The sequence shown here is derived from an EMBL/GenBank/DDBJ whole genome shotgun (WGS) entry which is preliminary data.</text>
</comment>
<dbReference type="SMART" id="SM00421">
    <property type="entry name" value="HTH_LUXR"/>
    <property type="match status" value="1"/>
</dbReference>
<dbReference type="SMART" id="SM00471">
    <property type="entry name" value="HDc"/>
    <property type="match status" value="1"/>
</dbReference>
<proteinExistence type="predicted"/>
<dbReference type="PANTHER" id="PTHR45228">
    <property type="entry name" value="CYCLIC DI-GMP PHOSPHODIESTERASE TM_0186-RELATED"/>
    <property type="match status" value="1"/>
</dbReference>
<evidence type="ECO:0000313" key="3">
    <source>
        <dbReference type="EMBL" id="MCD2192012.1"/>
    </source>
</evidence>
<gene>
    <name evidence="3" type="ORF">LQ327_01225</name>
</gene>
<dbReference type="InterPro" id="IPR003607">
    <property type="entry name" value="HD/PDEase_dom"/>
</dbReference>
<dbReference type="PROSITE" id="PS50043">
    <property type="entry name" value="HTH_LUXR_2"/>
    <property type="match status" value="1"/>
</dbReference>
<organism evidence="3 4">
    <name type="scientific">Actinomycetospora endophytica</name>
    <dbReference type="NCBI Taxonomy" id="2291215"/>
    <lineage>
        <taxon>Bacteria</taxon>
        <taxon>Bacillati</taxon>
        <taxon>Actinomycetota</taxon>
        <taxon>Actinomycetes</taxon>
        <taxon>Pseudonocardiales</taxon>
        <taxon>Pseudonocardiaceae</taxon>
        <taxon>Actinomycetospora</taxon>
    </lineage>
</organism>
<reference evidence="3 4" key="1">
    <citation type="submission" date="2021-11" db="EMBL/GenBank/DDBJ databases">
        <title>Draft genome sequence of Actinomycetospora sp. SF1 isolated from the rhizosphere soil.</title>
        <authorList>
            <person name="Duangmal K."/>
            <person name="Chantavorakit T."/>
        </authorList>
    </citation>
    <scope>NUCLEOTIDE SEQUENCE [LARGE SCALE GENOMIC DNA]</scope>
    <source>
        <strain evidence="3 4">TBRC 5722</strain>
    </source>
</reference>
<dbReference type="InterPro" id="IPR052020">
    <property type="entry name" value="Cyclic_di-GMP/3'3'-cGAMP_PDE"/>
</dbReference>
<dbReference type="InterPro" id="IPR000792">
    <property type="entry name" value="Tscrpt_reg_LuxR_C"/>
</dbReference>
<dbReference type="Pfam" id="PF13487">
    <property type="entry name" value="HD_5"/>
    <property type="match status" value="1"/>
</dbReference>
<dbReference type="PRINTS" id="PR00038">
    <property type="entry name" value="HTHLUXR"/>
</dbReference>
<sequence>MTPVTTRVELAALLAVGQDHAFGQPPGAQLRATALADQLARAAGAGADERATTWWVSALRFLGCTGHAFEVAAMFGDEIALRDRSLRVDAANPGDMLRLMVGHAGPGRAGLSRLRSVVTTVAGAPTSVAYNFRTACEVADALAARFGLDLAARAGLATSFERWNGRGVPNGIAGTGIPRPMRVAQLAQEFEVLARLDGYRPAIATIGARRGGAYDPELADLLVAHAASWWAEIEDADPWDAALAAAPVDVPLDADGVHDALLVIADFADLKSPWTAGHSRAVAALAGEAGGPAAEAAGLLHDLGRVAVPNTVWDKPGPLTRDERDRAETVPLHTEQILRRTRYTAELAATAGAAHERMDGSGYHRRVGGAGLDAAQRALAAADCYQAMTSERPHRAPHRPAAAAAEMRALAGTGRLCGVAVERVLAAAGHRPAVRASLPAGLTTREVEVLRLLAVGSTTRAVAERLVISPKTADHHIQHIYAKIGVSTRGAAALFATENGLLPTRN</sequence>
<dbReference type="CDD" id="cd06170">
    <property type="entry name" value="LuxR_C_like"/>
    <property type="match status" value="1"/>
</dbReference>
<dbReference type="InterPro" id="IPR016032">
    <property type="entry name" value="Sig_transdc_resp-reg_C-effctor"/>
</dbReference>
<dbReference type="SUPFAM" id="SSF46894">
    <property type="entry name" value="C-terminal effector domain of the bipartite response regulators"/>
    <property type="match status" value="1"/>
</dbReference>
<dbReference type="PROSITE" id="PS51832">
    <property type="entry name" value="HD_GYP"/>
    <property type="match status" value="1"/>
</dbReference>
<dbReference type="SUPFAM" id="SSF109604">
    <property type="entry name" value="HD-domain/PDEase-like"/>
    <property type="match status" value="1"/>
</dbReference>
<dbReference type="InterPro" id="IPR037522">
    <property type="entry name" value="HD_GYP_dom"/>
</dbReference>
<feature type="domain" description="HD-GYP" evidence="2">
    <location>
        <begin position="235"/>
        <end position="440"/>
    </location>
</feature>
<dbReference type="RefSeq" id="WP_230729703.1">
    <property type="nucleotide sequence ID" value="NZ_JAJNDB010000001.1"/>
</dbReference>
<dbReference type="Gene3D" id="1.10.3210.10">
    <property type="entry name" value="Hypothetical protein af1432"/>
    <property type="match status" value="2"/>
</dbReference>
<dbReference type="Pfam" id="PF00196">
    <property type="entry name" value="GerE"/>
    <property type="match status" value="1"/>
</dbReference>
<evidence type="ECO:0000259" key="1">
    <source>
        <dbReference type="PROSITE" id="PS50043"/>
    </source>
</evidence>
<feature type="domain" description="HTH luxR-type" evidence="1">
    <location>
        <begin position="435"/>
        <end position="500"/>
    </location>
</feature>
<dbReference type="Gene3D" id="1.10.10.10">
    <property type="entry name" value="Winged helix-like DNA-binding domain superfamily/Winged helix DNA-binding domain"/>
    <property type="match status" value="1"/>
</dbReference>
<protein>
    <submittedName>
        <fullName evidence="3">LuxR C-terminal-related transcriptional regulator</fullName>
    </submittedName>
</protein>
<evidence type="ECO:0000259" key="2">
    <source>
        <dbReference type="PROSITE" id="PS51832"/>
    </source>
</evidence>
<dbReference type="InterPro" id="IPR036388">
    <property type="entry name" value="WH-like_DNA-bd_sf"/>
</dbReference>